<reference evidence="3 4" key="1">
    <citation type="submission" date="2018-11" db="EMBL/GenBank/DDBJ databases">
        <title>Mesobaculum littorinae gen. nov., sp. nov., isolated from Littorina scabra that represents a novel genus of the order Rhodobacteraceae.</title>
        <authorList>
            <person name="Li F."/>
        </authorList>
    </citation>
    <scope>NUCLEOTIDE SEQUENCE [LARGE SCALE GENOMIC DNA]</scope>
    <source>
        <strain evidence="3 4">M0103</strain>
    </source>
</reference>
<dbReference type="OrthoDB" id="7791409at2"/>
<feature type="compositionally biased region" description="Acidic residues" evidence="1">
    <location>
        <begin position="181"/>
        <end position="221"/>
    </location>
</feature>
<comment type="caution">
    <text evidence="3">The sequence shown here is derived from an EMBL/GenBank/DDBJ whole genome shotgun (WGS) entry which is preliminary data.</text>
</comment>
<name>A0A438AHJ1_9RHOB</name>
<protein>
    <submittedName>
        <fullName evidence="3">DUF2125 domain-containing protein</fullName>
    </submittedName>
</protein>
<organism evidence="3 4">
    <name type="scientific">Mesobaculum littorinae</name>
    <dbReference type="NCBI Taxonomy" id="2486419"/>
    <lineage>
        <taxon>Bacteria</taxon>
        <taxon>Pseudomonadati</taxon>
        <taxon>Pseudomonadota</taxon>
        <taxon>Alphaproteobacteria</taxon>
        <taxon>Rhodobacterales</taxon>
        <taxon>Roseobacteraceae</taxon>
        <taxon>Mesobaculum</taxon>
    </lineage>
</organism>
<feature type="chain" id="PRO_5019266021" evidence="2">
    <location>
        <begin position="25"/>
        <end position="578"/>
    </location>
</feature>
<dbReference type="RefSeq" id="WP_127906722.1">
    <property type="nucleotide sequence ID" value="NZ_RQXX01000003.1"/>
</dbReference>
<gene>
    <name evidence="3" type="ORF">EKE94_11380</name>
</gene>
<evidence type="ECO:0000313" key="3">
    <source>
        <dbReference type="EMBL" id="RVV98057.1"/>
    </source>
</evidence>
<evidence type="ECO:0000313" key="4">
    <source>
        <dbReference type="Proteomes" id="UP000285908"/>
    </source>
</evidence>
<accession>A0A438AHJ1</accession>
<evidence type="ECO:0000256" key="1">
    <source>
        <dbReference type="SAM" id="MobiDB-lite"/>
    </source>
</evidence>
<feature type="region of interest" description="Disordered" evidence="1">
    <location>
        <begin position="142"/>
        <end position="222"/>
    </location>
</feature>
<proteinExistence type="predicted"/>
<sequence length="578" mass="59768">MTSIRLIAGAMLATPFLVPQAALADLSVADAWAEIVAQSEAMGQSLTAGSETAGDGELVLTDVTVAYEIEGMSATGTIPEVRLVETDDGAVRMTMSDSFDMEAIQTISPAYAPSFDLAMDMTIGLPGAETLISEEGDMVTTEFTAPTMTTSMTSSRPDDEEEDADATAQEDATDAPQRDDSGEEGATGDDMSGDDTAGDDTAGDDMAGADELDPYLSDEFDPMAGYSQDLEFEMTDVSGSYTTPRLREEGAEGALDGKMQIGALTFTSVSESELMPGPATLEMTAEDSEVVFSGPMAQFGSAQNMAAMIAGDGVLKLNYTLSNGTTNYEMSGGGTRIDSTFDAATLAFQAGGGNMDYDTNVSGLSIRGDAPVPDAGEITVDVADATFGASLDLPEEGETTGPVSYDVSVSGVEGNPMAFAMMGVPALTDAVEDPSLSFEVAGTTMMATDVMLELMEADMDEEPQQPMGEPPFEVGTTTIDTLKLSFGGAELTGSGEFESREGAVPGTPPVTGQADIVITGLQGLLGKLTDAGVIDGNQAGFVTMMTGMFATPAGDDRLESEIVIDEDGAVTANGQRIQ</sequence>
<evidence type="ECO:0000256" key="2">
    <source>
        <dbReference type="SAM" id="SignalP"/>
    </source>
</evidence>
<feature type="compositionally biased region" description="Low complexity" evidence="1">
    <location>
        <begin position="142"/>
        <end position="155"/>
    </location>
</feature>
<keyword evidence="2" id="KW-0732">Signal</keyword>
<dbReference type="Pfam" id="PF09898">
    <property type="entry name" value="DUF2125"/>
    <property type="match status" value="1"/>
</dbReference>
<dbReference type="AlphaFoldDB" id="A0A438AHJ1"/>
<feature type="signal peptide" evidence="2">
    <location>
        <begin position="1"/>
        <end position="24"/>
    </location>
</feature>
<keyword evidence="4" id="KW-1185">Reference proteome</keyword>
<dbReference type="InterPro" id="IPR018666">
    <property type="entry name" value="DUF2125"/>
</dbReference>
<dbReference type="Proteomes" id="UP000285908">
    <property type="component" value="Unassembled WGS sequence"/>
</dbReference>
<dbReference type="EMBL" id="RQXX01000003">
    <property type="protein sequence ID" value="RVV98057.1"/>
    <property type="molecule type" value="Genomic_DNA"/>
</dbReference>